<feature type="signal peptide" evidence="4">
    <location>
        <begin position="1"/>
        <end position="18"/>
    </location>
</feature>
<keyword evidence="3" id="KW-1133">Transmembrane helix</keyword>
<dbReference type="PROSITE" id="PS01186">
    <property type="entry name" value="EGF_2"/>
    <property type="match status" value="1"/>
</dbReference>
<comment type="caution">
    <text evidence="1">Lacks conserved residue(s) required for the propagation of feature annotation.</text>
</comment>
<dbReference type="Gene3D" id="2.10.25.10">
    <property type="entry name" value="Laminin"/>
    <property type="match status" value="1"/>
</dbReference>
<feature type="transmembrane region" description="Helical" evidence="3">
    <location>
        <begin position="388"/>
        <end position="414"/>
    </location>
</feature>
<evidence type="ECO:0000259" key="5">
    <source>
        <dbReference type="PROSITE" id="PS50026"/>
    </source>
</evidence>
<keyword evidence="1" id="KW-1015">Disulfide bond</keyword>
<organism evidence="6 7">
    <name type="scientific">Fasciola hepatica</name>
    <name type="common">Liver fluke</name>
    <dbReference type="NCBI Taxonomy" id="6192"/>
    <lineage>
        <taxon>Eukaryota</taxon>
        <taxon>Metazoa</taxon>
        <taxon>Spiralia</taxon>
        <taxon>Lophotrochozoa</taxon>
        <taxon>Platyhelminthes</taxon>
        <taxon>Trematoda</taxon>
        <taxon>Digenea</taxon>
        <taxon>Plagiorchiida</taxon>
        <taxon>Echinostomata</taxon>
        <taxon>Echinostomatoidea</taxon>
        <taxon>Fasciolidae</taxon>
        <taxon>Fasciola</taxon>
    </lineage>
</organism>
<keyword evidence="4" id="KW-0732">Signal</keyword>
<evidence type="ECO:0000256" key="2">
    <source>
        <dbReference type="SAM" id="MobiDB-lite"/>
    </source>
</evidence>
<feature type="disulfide bond" evidence="1">
    <location>
        <begin position="204"/>
        <end position="213"/>
    </location>
</feature>
<dbReference type="PROSITE" id="PS50026">
    <property type="entry name" value="EGF_3"/>
    <property type="match status" value="1"/>
</dbReference>
<keyword evidence="3" id="KW-0812">Transmembrane</keyword>
<proteinExistence type="predicted"/>
<dbReference type="AlphaFoldDB" id="A0A4E0R667"/>
<evidence type="ECO:0000256" key="3">
    <source>
        <dbReference type="SAM" id="Phobius"/>
    </source>
</evidence>
<comment type="caution">
    <text evidence="6">The sequence shown here is derived from an EMBL/GenBank/DDBJ whole genome shotgun (WGS) entry which is preliminary data.</text>
</comment>
<accession>A0A4E0R667</accession>
<dbReference type="InterPro" id="IPR000742">
    <property type="entry name" value="EGF"/>
</dbReference>
<name>A0A4E0R667_FASHE</name>
<dbReference type="InterPro" id="IPR009030">
    <property type="entry name" value="Growth_fac_rcpt_cys_sf"/>
</dbReference>
<feature type="compositionally biased region" description="Polar residues" evidence="2">
    <location>
        <begin position="485"/>
        <end position="495"/>
    </location>
</feature>
<dbReference type="SUPFAM" id="SSF57184">
    <property type="entry name" value="Growth factor receptor domain"/>
    <property type="match status" value="1"/>
</dbReference>
<gene>
    <name evidence="6" type="ORF">D915_005787</name>
</gene>
<keyword evidence="1" id="KW-0245">EGF-like domain</keyword>
<dbReference type="PROSITE" id="PS00022">
    <property type="entry name" value="EGF_1"/>
    <property type="match status" value="1"/>
</dbReference>
<keyword evidence="3" id="KW-0472">Membrane</keyword>
<feature type="domain" description="EGF-like" evidence="5">
    <location>
        <begin position="180"/>
        <end position="214"/>
    </location>
</feature>
<dbReference type="CDD" id="cd12087">
    <property type="entry name" value="TM_EGFR-like"/>
    <property type="match status" value="1"/>
</dbReference>
<dbReference type="Proteomes" id="UP000230066">
    <property type="component" value="Unassembled WGS sequence"/>
</dbReference>
<dbReference type="SMART" id="SM00181">
    <property type="entry name" value="EGF"/>
    <property type="match status" value="1"/>
</dbReference>
<evidence type="ECO:0000313" key="7">
    <source>
        <dbReference type="Proteomes" id="UP000230066"/>
    </source>
</evidence>
<reference evidence="6" key="1">
    <citation type="submission" date="2019-03" db="EMBL/GenBank/DDBJ databases">
        <title>Improved annotation for the trematode Fasciola hepatica.</title>
        <authorList>
            <person name="Choi Y.-J."/>
            <person name="Martin J."/>
            <person name="Mitreva M."/>
        </authorList>
    </citation>
    <scope>NUCLEOTIDE SEQUENCE [LARGE SCALE GENOMIC DNA]</scope>
</reference>
<feature type="region of interest" description="Disordered" evidence="2">
    <location>
        <begin position="480"/>
        <end position="527"/>
    </location>
</feature>
<keyword evidence="7" id="KW-1185">Reference proteome</keyword>
<evidence type="ECO:0000256" key="1">
    <source>
        <dbReference type="PROSITE-ProRule" id="PRU00076"/>
    </source>
</evidence>
<sequence>MYLQLACIVLIYGHFTWADVQITYLVNNYANKDNFDIRLKKCETFSFLGDHCDPTFHFNAYTTNDLGERIVTVKKEVGPFQNTRFIESVLEASQIQQVFPNTIEFDLNIYDSDADNDQQIARFHRKFHVTKTGEMEVRLGVDVRVDVIVRIECAKDFFGDHCEIYCQPYSGLWTCHELTGERICSKPCVHGSCVLTNQSAVCVCTSGWSGEFCKLAADSSLISSIILPEMPPLIDAGVTEQESAYPNLVAESNEQYLPQLLKHSDQPGLKTTRNQLTTSNVAVSRTHQIHPEENGQSSSVTGSTTTVTKVTELTDADESPPMNTNELLPIDPVTIVTMGSRLTAELEHSVEERSNQTASLNSSLYNTWEEHASIVKQAGGFQSDSSSVYMIALITVGVIIIWAVIFLVIALLVYRQRRKNKGSNHSGSLWTNASYDLGPVSVQHSGRLYMLSDGHKYQNASGQAGSVRLSSDFSKNLRIPLNGTAKGSSNGSDGSESVRYTAPPNQTGSRIRFAAPKADPLPPAPKDIPCMTLTDPYDELTYLGEDYAVWETDTDATRPLTSFR</sequence>
<evidence type="ECO:0000313" key="6">
    <source>
        <dbReference type="EMBL" id="THD23323.1"/>
    </source>
</evidence>
<evidence type="ECO:0000256" key="4">
    <source>
        <dbReference type="SAM" id="SignalP"/>
    </source>
</evidence>
<feature type="chain" id="PRO_5020021978" evidence="4">
    <location>
        <begin position="19"/>
        <end position="564"/>
    </location>
</feature>
<protein>
    <submittedName>
        <fullName evidence="6">Delta protein</fullName>
    </submittedName>
</protein>
<dbReference type="EMBL" id="JXXN02002207">
    <property type="protein sequence ID" value="THD23323.1"/>
    <property type="molecule type" value="Genomic_DNA"/>
</dbReference>